<proteinExistence type="predicted"/>
<comment type="caution">
    <text evidence="3">The sequence shown here is derived from an EMBL/GenBank/DDBJ whole genome shotgun (WGS) entry which is preliminary data.</text>
</comment>
<organism evidence="3 4">
    <name type="scientific">Micromonospora pisi</name>
    <dbReference type="NCBI Taxonomy" id="589240"/>
    <lineage>
        <taxon>Bacteria</taxon>
        <taxon>Bacillati</taxon>
        <taxon>Actinomycetota</taxon>
        <taxon>Actinomycetes</taxon>
        <taxon>Micromonosporales</taxon>
        <taxon>Micromonosporaceae</taxon>
        <taxon>Micromonospora</taxon>
    </lineage>
</organism>
<evidence type="ECO:0000313" key="3">
    <source>
        <dbReference type="EMBL" id="RKR90453.1"/>
    </source>
</evidence>
<reference evidence="3 4" key="1">
    <citation type="submission" date="2018-10" db="EMBL/GenBank/DDBJ databases">
        <title>Sequencing the genomes of 1000 actinobacteria strains.</title>
        <authorList>
            <person name="Klenk H.-P."/>
        </authorList>
    </citation>
    <scope>NUCLEOTIDE SEQUENCE [LARGE SCALE GENOMIC DNA]</scope>
    <source>
        <strain evidence="3 4">DSM 45175</strain>
    </source>
</reference>
<dbReference type="EMBL" id="RBKT01000001">
    <property type="protein sequence ID" value="RKR90453.1"/>
    <property type="molecule type" value="Genomic_DNA"/>
</dbReference>
<protein>
    <recommendedName>
        <fullName evidence="5">AP2/ERF domain-containing protein</fullName>
    </recommendedName>
</protein>
<evidence type="ECO:0000256" key="1">
    <source>
        <dbReference type="SAM" id="MobiDB-lite"/>
    </source>
</evidence>
<evidence type="ECO:0000313" key="4">
    <source>
        <dbReference type="Proteomes" id="UP000277671"/>
    </source>
</evidence>
<keyword evidence="2" id="KW-0472">Membrane</keyword>
<keyword evidence="2" id="KW-1133">Transmembrane helix</keyword>
<dbReference type="RefSeq" id="WP_246017215.1">
    <property type="nucleotide sequence ID" value="NZ_RBKT01000001.1"/>
</dbReference>
<keyword evidence="4" id="KW-1185">Reference proteome</keyword>
<feature type="region of interest" description="Disordered" evidence="1">
    <location>
        <begin position="241"/>
        <end position="277"/>
    </location>
</feature>
<dbReference type="AlphaFoldDB" id="A0A495JNE2"/>
<name>A0A495JNE2_9ACTN</name>
<sequence>MENLMYFFLLDIPRAAGIWSALIVVAFAAMAVLIARRPRPEAADAGDVLRGEQGGRLRAAVAGRARLTAEAEELARYAEEVGVAATRAAETARRRREEWLASQDEVEEAWKAYEAADADARRVAATTYLPVPRTPRTPAEYADRERYLHRAALSACGRQELSVLELSDALAHRNGWDPRRHPVEQEVVLRRAVRDGRLAAQRRAAERERAAWHTAEAAAVAAQSLRDEAFAAAERARQAAHLLPPTGGTGNGTGNGSARDVSRRPQQATRWRAARAG</sequence>
<evidence type="ECO:0008006" key="5">
    <source>
        <dbReference type="Google" id="ProtNLM"/>
    </source>
</evidence>
<evidence type="ECO:0000256" key="2">
    <source>
        <dbReference type="SAM" id="Phobius"/>
    </source>
</evidence>
<feature type="transmembrane region" description="Helical" evidence="2">
    <location>
        <begin position="12"/>
        <end position="35"/>
    </location>
</feature>
<gene>
    <name evidence="3" type="ORF">BDK92_4826</name>
</gene>
<keyword evidence="2" id="KW-0812">Transmembrane</keyword>
<accession>A0A495JNE2</accession>
<dbReference type="Proteomes" id="UP000277671">
    <property type="component" value="Unassembled WGS sequence"/>
</dbReference>